<dbReference type="OrthoDB" id="7874432at2"/>
<feature type="transmembrane region" description="Helical" evidence="6">
    <location>
        <begin position="121"/>
        <end position="146"/>
    </location>
</feature>
<dbReference type="GO" id="GO:0005886">
    <property type="term" value="C:plasma membrane"/>
    <property type="evidence" value="ECO:0007669"/>
    <property type="project" value="UniProtKB-SubCell"/>
</dbReference>
<evidence type="ECO:0000256" key="5">
    <source>
        <dbReference type="ARBA" id="ARBA00023136"/>
    </source>
</evidence>
<accession>A0A4R6AE72</accession>
<evidence type="ECO:0000313" key="7">
    <source>
        <dbReference type="EMBL" id="TDL81332.1"/>
    </source>
</evidence>
<reference evidence="7 8" key="1">
    <citation type="submission" date="2019-03" db="EMBL/GenBank/DDBJ databases">
        <title>Primorskyibacter sp. SS33 isolated from sediments.</title>
        <authorList>
            <person name="Xunke S."/>
        </authorList>
    </citation>
    <scope>NUCLEOTIDE SEQUENCE [LARGE SCALE GENOMIC DNA]</scope>
    <source>
        <strain evidence="7 8">SS33</strain>
    </source>
</reference>
<keyword evidence="3 6" id="KW-0812">Transmembrane</keyword>
<name>A0A4R6AE72_9RHOB</name>
<sequence>MPMEHISTDSPSRTLRIYAHVSRAVSAVILVGMVAVVLLAVWSFLVTLVEITVATDATLDYPQFQILFDRVLAAVIALELAHSIGQMVAGDHGLAQVRTVVTIGMLAVVRKLIVIEMDQATGFFLLGIGGAVVALAGALVAIHWIARHERKPG</sequence>
<organism evidence="7 8">
    <name type="scientific">Palleronia sediminis</name>
    <dbReference type="NCBI Taxonomy" id="2547833"/>
    <lineage>
        <taxon>Bacteria</taxon>
        <taxon>Pseudomonadati</taxon>
        <taxon>Pseudomonadota</taxon>
        <taxon>Alphaproteobacteria</taxon>
        <taxon>Rhodobacterales</taxon>
        <taxon>Roseobacteraceae</taxon>
        <taxon>Palleronia</taxon>
    </lineage>
</organism>
<comment type="subcellular location">
    <subcellularLocation>
        <location evidence="1">Cell membrane</location>
        <topology evidence="1">Multi-pass membrane protein</topology>
    </subcellularLocation>
</comment>
<keyword evidence="5 6" id="KW-0472">Membrane</keyword>
<feature type="transmembrane region" description="Helical" evidence="6">
    <location>
        <begin position="21"/>
        <end position="44"/>
    </location>
</feature>
<evidence type="ECO:0000256" key="6">
    <source>
        <dbReference type="SAM" id="Phobius"/>
    </source>
</evidence>
<keyword evidence="4 6" id="KW-1133">Transmembrane helix</keyword>
<keyword evidence="8" id="KW-1185">Reference proteome</keyword>
<dbReference type="InterPro" id="IPR020948">
    <property type="entry name" value="P_starv_induced_PsiE-like"/>
</dbReference>
<evidence type="ECO:0008006" key="9">
    <source>
        <dbReference type="Google" id="ProtNLM"/>
    </source>
</evidence>
<evidence type="ECO:0000256" key="3">
    <source>
        <dbReference type="ARBA" id="ARBA00022692"/>
    </source>
</evidence>
<gene>
    <name evidence="7" type="ORF">E2L08_06595</name>
</gene>
<keyword evidence="2" id="KW-1003">Cell membrane</keyword>
<proteinExistence type="predicted"/>
<evidence type="ECO:0000313" key="8">
    <source>
        <dbReference type="Proteomes" id="UP000295701"/>
    </source>
</evidence>
<dbReference type="Proteomes" id="UP000295701">
    <property type="component" value="Unassembled WGS sequence"/>
</dbReference>
<dbReference type="EMBL" id="SNAA01000005">
    <property type="protein sequence ID" value="TDL81332.1"/>
    <property type="molecule type" value="Genomic_DNA"/>
</dbReference>
<comment type="caution">
    <text evidence="7">The sequence shown here is derived from an EMBL/GenBank/DDBJ whole genome shotgun (WGS) entry which is preliminary data.</text>
</comment>
<dbReference type="AlphaFoldDB" id="A0A4R6AE72"/>
<protein>
    <recommendedName>
        <fullName evidence="9">Phosphate-starvation-inducible E</fullName>
    </recommendedName>
</protein>
<evidence type="ECO:0000256" key="2">
    <source>
        <dbReference type="ARBA" id="ARBA00022475"/>
    </source>
</evidence>
<evidence type="ECO:0000256" key="4">
    <source>
        <dbReference type="ARBA" id="ARBA00022989"/>
    </source>
</evidence>
<evidence type="ECO:0000256" key="1">
    <source>
        <dbReference type="ARBA" id="ARBA00004651"/>
    </source>
</evidence>
<dbReference type="Pfam" id="PF06146">
    <property type="entry name" value="PsiE"/>
    <property type="match status" value="1"/>
</dbReference>